<dbReference type="Proteomes" id="UP000811619">
    <property type="component" value="Unassembled WGS sequence"/>
</dbReference>
<evidence type="ECO:0000313" key="2">
    <source>
        <dbReference type="EMBL" id="KAG5923160.1"/>
    </source>
</evidence>
<comment type="caution">
    <text evidence="2">The sequence shown here is derived from an EMBL/GenBank/DDBJ whole genome shotgun (WGS) entry which is preliminary data.</text>
</comment>
<protein>
    <submittedName>
        <fullName evidence="2">Uncharacterized protein</fullName>
    </submittedName>
</protein>
<evidence type="ECO:0000313" key="3">
    <source>
        <dbReference type="Proteomes" id="UP000811619"/>
    </source>
</evidence>
<reference evidence="2" key="1">
    <citation type="journal article" date="2020" name="bioRxiv">
        <title>Whole genome comparisons of ergot fungi reveals the divergence and evolution of species within the genus Claviceps are the result of varying mechanisms driving genome evolution and host range expansion.</title>
        <authorList>
            <person name="Wyka S.A."/>
            <person name="Mondo S.J."/>
            <person name="Liu M."/>
            <person name="Dettman J."/>
            <person name="Nalam V."/>
            <person name="Broders K.D."/>
        </authorList>
    </citation>
    <scope>NUCLEOTIDE SEQUENCE</scope>
    <source>
        <strain evidence="2">CCC 489</strain>
    </source>
</reference>
<feature type="region of interest" description="Disordered" evidence="1">
    <location>
        <begin position="1"/>
        <end position="104"/>
    </location>
</feature>
<proteinExistence type="predicted"/>
<evidence type="ECO:0000256" key="1">
    <source>
        <dbReference type="SAM" id="MobiDB-lite"/>
    </source>
</evidence>
<feature type="compositionally biased region" description="Basic and acidic residues" evidence="1">
    <location>
        <begin position="171"/>
        <end position="185"/>
    </location>
</feature>
<sequence length="1585" mass="175732">MDDTSNSQMDRPSTSTDAIATKPVPEDQGSVSSPDPPSTRPNPFDDSDLLARKRRRTSGSASASASASASPPPPSASTRDNTNENHKTTLNNHVDASNPGANNLDLDQQRQDEVVTTAHVAESLRTPPTSMYCDPNNSTPLSSSKVTINLRNLHDSALGPSEPSSPTSMRQAHDVISDSRRRTTEETGYFDSAQQPQMDIGALSNIGTSSKSSPDSTSPPVELITISDVDSEDSDDEMVFSVDDKAAGIISNDMTSLDPILQFPYSEPDDDPSAPLHRLLEYLSTHSPVDSKIIAQVQAWIEDHLKFAESTEASIVRDSREAYKQFWLALPSVIFQLSTRSPDLCKVPELRSSIVELYAAFASLAARMVALDALVIEDWQDTRGQDSQQSPELFSPRYLQQLYDVLSPDACVANARHEAQPSLGWSRQHDVGSYLIAKLQASTGGSVNHLSQFASLLASLLPQCPRLVDALAPVAQVIAACMREAVFTISSDQSANRTRETDSQLEAGHLVWNHLSDCLDLMIDKHVTRLSAETTTALLNASSEILKCALRGSHQQAADELQAHLHDFPDLPITHSVEAIGWKWSLKVLERLIRSGQMQLRVMAIAKLCGDLVFIWQSAGNASDEDTTLFIEHLSTHLLQTHLVDYIFGPNCHPEIIVESANVLGFLIVTRKYSQQHTDRLWQGLTVRQDSHAAEALARMITSITGLLDYNGLVAWCEKFQTLPLEGFSLSMRTLWESIMENMIKRCQSEPHTPSLHPFRLCLRLLREASVCTKGCQVADAELQFVAMQKLREFLSFGLGPEDRGTLFVSCIDDIAQKTSTSLGSLWCLSMAIRGTVVRDLQVLTEQHDLARLVIEELAHAVGAGRREEAVAALSGDSNMPRRDMITNIIQFQPSAINDELGAKLLDILVGPESPCAEDRAAGWLVILHVMKQASLKNSFLQTCFSRYLPRLPASCFSDGMLEFVRERVLSLARDNGEFALDDSETLSNSGLEQLWRIVLEADDSFLAARAISTLAVDLYLESNTMRRCSVPRARKVHLSLVSRCLSQMHSTATRIKGSGRGGASDGDASLVTVAADRNPQQKELTFRRSLQLLKFFVEKHQAHPRFSVPDLRPFMASAPDEMTGCSAELKYQWFDGNDQSSIKPLQVGRDNTVASLLARIKKETGFENYRIYYRGQQWSPSEDQMSLTLYELHIQDDIMLVKREENSSSTALRVKPGSSQLEIEILSHFKELWEYLGTQEQLAEDIYDFLVRLPADGEFTERFESDTASHLDIFLKGHPFKTLYAIHAIGDYVEAAHYQRQQVHPDAEGASKRVYSFQQALGKSLQLVVDAIADPELLDGVSSALRLRIVESLVQTYMKLFDVATKNTPKIELKSNILLPATRLYEILCLAKEHDDDPSLKLIDGACAAIFRVGSESLDFWNILVSKTKFLELIANLVLKDPRRLVKQTVVELIEDATSGHPITSTVVPAKDTANDEHNPHQMTISLFSAMVKVLPDCMEHQSEPEEYFKLFLYLLEQTQTKSPSAINIESLVESILDLLLKHNSQETIDQPNVIDPVAAGLTSLLHLCLQLDVRLATSAAIDK</sequence>
<feature type="compositionally biased region" description="Polar residues" evidence="1">
    <location>
        <begin position="1"/>
        <end position="18"/>
    </location>
</feature>
<dbReference type="OrthoDB" id="420187at2759"/>
<dbReference type="EMBL" id="SRPY01000462">
    <property type="protein sequence ID" value="KAG5923160.1"/>
    <property type="molecule type" value="Genomic_DNA"/>
</dbReference>
<feature type="compositionally biased region" description="Low complexity" evidence="1">
    <location>
        <begin position="60"/>
        <end position="69"/>
    </location>
</feature>
<accession>A0A8K0NHM6</accession>
<name>A0A8K0NHM6_9HYPO</name>
<gene>
    <name evidence="2" type="ORF">E4U42_005032</name>
</gene>
<feature type="compositionally biased region" description="Polar residues" evidence="1">
    <location>
        <begin position="88"/>
        <end position="101"/>
    </location>
</feature>
<organism evidence="2 3">
    <name type="scientific">Claviceps africana</name>
    <dbReference type="NCBI Taxonomy" id="83212"/>
    <lineage>
        <taxon>Eukaryota</taxon>
        <taxon>Fungi</taxon>
        <taxon>Dikarya</taxon>
        <taxon>Ascomycota</taxon>
        <taxon>Pezizomycotina</taxon>
        <taxon>Sordariomycetes</taxon>
        <taxon>Hypocreomycetidae</taxon>
        <taxon>Hypocreales</taxon>
        <taxon>Clavicipitaceae</taxon>
        <taxon>Claviceps</taxon>
    </lineage>
</organism>
<keyword evidence="3" id="KW-1185">Reference proteome</keyword>
<feature type="region of interest" description="Disordered" evidence="1">
    <location>
        <begin position="120"/>
        <end position="139"/>
    </location>
</feature>
<feature type="region of interest" description="Disordered" evidence="1">
    <location>
        <begin position="155"/>
        <end position="198"/>
    </location>
</feature>